<protein>
    <recommendedName>
        <fullName evidence="3">Sulfotransferase domain-containing protein</fullName>
    </recommendedName>
</protein>
<evidence type="ECO:0000313" key="2">
    <source>
        <dbReference type="Proteomes" id="UP001155057"/>
    </source>
</evidence>
<dbReference type="Proteomes" id="UP001155057">
    <property type="component" value="Unassembled WGS sequence"/>
</dbReference>
<comment type="caution">
    <text evidence="1">The sequence shown here is derived from an EMBL/GenBank/DDBJ whole genome shotgun (WGS) entry which is preliminary data.</text>
</comment>
<proteinExistence type="predicted"/>
<dbReference type="Gene3D" id="3.40.50.300">
    <property type="entry name" value="P-loop containing nucleotide triphosphate hydrolases"/>
    <property type="match status" value="1"/>
</dbReference>
<sequence length="254" mass="28691">MNSISNLGESVSRKFRHRLKWFVGARPRLYFPLFRRRSGYVDLLVDDTTDICIEGYPRSANSFAVGAFEHAQSAPVKVAHHTHVPANPMRACERGVPTLVLIRDPYDAVVSHVALGKQTQVTEQGVESPIQWLSFETLLHAWRTFYRSVRPYRDRMVVASLCAVVDDMGRVIDRINAHFGTDFDRFEHTPEAVAEVHAGRGYHAGPSEQRDQLKADTRTDFDAQLQADPSLRHTLEEANAMFKALTTKTGAKMQ</sequence>
<evidence type="ECO:0000313" key="1">
    <source>
        <dbReference type="EMBL" id="MCS3711895.1"/>
    </source>
</evidence>
<evidence type="ECO:0008006" key="3">
    <source>
        <dbReference type="Google" id="ProtNLM"/>
    </source>
</evidence>
<gene>
    <name evidence="1" type="ORF">GGP61_003530</name>
</gene>
<accession>A0A9X2TGP3</accession>
<dbReference type="SUPFAM" id="SSF52540">
    <property type="entry name" value="P-loop containing nucleoside triphosphate hydrolases"/>
    <property type="match status" value="1"/>
</dbReference>
<reference evidence="1" key="1">
    <citation type="submission" date="2022-08" db="EMBL/GenBank/DDBJ databases">
        <title>Genomic Encyclopedia of Type Strains, Phase V (KMG-V): Genome sequencing to study the core and pangenomes of soil and plant-associated prokaryotes.</title>
        <authorList>
            <person name="Whitman W."/>
        </authorList>
    </citation>
    <scope>NUCLEOTIDE SEQUENCE</scope>
    <source>
        <strain evidence="1">SP3049</strain>
    </source>
</reference>
<dbReference type="InterPro" id="IPR027417">
    <property type="entry name" value="P-loop_NTPase"/>
</dbReference>
<name>A0A9X2TGP3_9BACT</name>
<organism evidence="1 2">
    <name type="scientific">Salinibacter ruber</name>
    <dbReference type="NCBI Taxonomy" id="146919"/>
    <lineage>
        <taxon>Bacteria</taxon>
        <taxon>Pseudomonadati</taxon>
        <taxon>Rhodothermota</taxon>
        <taxon>Rhodothermia</taxon>
        <taxon>Rhodothermales</taxon>
        <taxon>Salinibacteraceae</taxon>
        <taxon>Salinibacter</taxon>
    </lineage>
</organism>
<dbReference type="EMBL" id="JANUAE010000019">
    <property type="protein sequence ID" value="MCS3711895.1"/>
    <property type="molecule type" value="Genomic_DNA"/>
</dbReference>
<dbReference type="RefSeq" id="WP_259124620.1">
    <property type="nucleotide sequence ID" value="NZ_JANUAE010000019.1"/>
</dbReference>
<dbReference type="AlphaFoldDB" id="A0A9X2TGP3"/>